<dbReference type="InterPro" id="IPR024729">
    <property type="entry name" value="USP7_ICP0-binding_dom"/>
</dbReference>
<evidence type="ECO:0000256" key="2">
    <source>
        <dbReference type="ARBA" id="ARBA00009085"/>
    </source>
</evidence>
<name>A0A438H3H1_VITVI</name>
<reference evidence="10 11" key="1">
    <citation type="journal article" date="2018" name="PLoS Genet.">
        <title>Population sequencing reveals clonal diversity and ancestral inbreeding in the grapevine cultivar Chardonnay.</title>
        <authorList>
            <person name="Roach M.J."/>
            <person name="Johnson D.L."/>
            <person name="Bohlmann J."/>
            <person name="van Vuuren H.J."/>
            <person name="Jones S.J."/>
            <person name="Pretorius I.S."/>
            <person name="Schmidt S.A."/>
            <person name="Borneman A.R."/>
        </authorList>
    </citation>
    <scope>NUCLEOTIDE SEQUENCE [LARGE SCALE GENOMIC DNA]</scope>
    <source>
        <strain evidence="11">cv. Chardonnay</strain>
        <tissue evidence="10">Leaf</tissue>
    </source>
</reference>
<sequence>MLWLEFACDSGTEFKLRSKDYLVVRFRSLEKPKEDEFCLELSKLFNYDDVVERVAAHLGLDDSSKIRLTSHNCYSQQPKPQPIKYRGVEHLSDMLLHYNQTSDILYYEVLDIPLPELQGLKTLKVAFHHATKEEVVIHTIRLPKQSTVGDVINDLKSKVELSHPNAELRLLEVFYHKIYKVMDCIPINDFFRVVGKRESLITLQEIFV</sequence>
<dbReference type="FunFam" id="3.10.20.90:FF:000034">
    <property type="entry name" value="Ubiquitin carboxyl-terminal hydrolase 13"/>
    <property type="match status" value="1"/>
</dbReference>
<accession>A0A438H3H1</accession>
<keyword evidence="4" id="KW-0645">Protease</keyword>
<dbReference type="Pfam" id="PF12436">
    <property type="entry name" value="USP7_ICP0_bdg"/>
    <property type="match status" value="1"/>
</dbReference>
<feature type="domain" description="Ubiquitin carboxyl-terminal hydrolase 7 ICP0-binding" evidence="8">
    <location>
        <begin position="23"/>
        <end position="95"/>
    </location>
</feature>
<keyword evidence="7" id="KW-0788">Thiol protease</keyword>
<evidence type="ECO:0000259" key="8">
    <source>
        <dbReference type="Pfam" id="PF12436"/>
    </source>
</evidence>
<protein>
    <recommendedName>
        <fullName evidence="3">ubiquitinyl hydrolase 1</fullName>
        <ecNumber evidence="3">3.4.19.12</ecNumber>
    </recommendedName>
</protein>
<dbReference type="GO" id="GO:0006508">
    <property type="term" value="P:proteolysis"/>
    <property type="evidence" value="ECO:0007669"/>
    <property type="project" value="UniProtKB-KW"/>
</dbReference>
<evidence type="ECO:0000313" key="10">
    <source>
        <dbReference type="EMBL" id="RVW78811.1"/>
    </source>
</evidence>
<evidence type="ECO:0000313" key="11">
    <source>
        <dbReference type="Proteomes" id="UP000288805"/>
    </source>
</evidence>
<comment type="caution">
    <text evidence="10">The sequence shown here is derived from an EMBL/GenBank/DDBJ whole genome shotgun (WGS) entry which is preliminary data.</text>
</comment>
<dbReference type="EC" id="3.4.19.12" evidence="3"/>
<comment type="catalytic activity">
    <reaction evidence="1">
        <text>Thiol-dependent hydrolysis of ester, thioester, amide, peptide and isopeptide bonds formed by the C-terminal Gly of ubiquitin (a 76-residue protein attached to proteins as an intracellular targeting signal).</text>
        <dbReference type="EC" id="3.4.19.12"/>
    </reaction>
</comment>
<dbReference type="EMBL" id="QGNW01000290">
    <property type="protein sequence ID" value="RVW78811.1"/>
    <property type="molecule type" value="Genomic_DNA"/>
</dbReference>
<keyword evidence="5" id="KW-0833">Ubl conjugation pathway</keyword>
<evidence type="ECO:0000256" key="7">
    <source>
        <dbReference type="ARBA" id="ARBA00022807"/>
    </source>
</evidence>
<proteinExistence type="inferred from homology"/>
<dbReference type="GO" id="GO:0004843">
    <property type="term" value="F:cysteine-type deubiquitinase activity"/>
    <property type="evidence" value="ECO:0007669"/>
    <property type="project" value="UniProtKB-EC"/>
</dbReference>
<evidence type="ECO:0000259" key="9">
    <source>
        <dbReference type="Pfam" id="PF14533"/>
    </source>
</evidence>
<gene>
    <name evidence="10" type="primary">UBP12_16</name>
    <name evidence="10" type="ORF">CK203_050983</name>
</gene>
<keyword evidence="6 10" id="KW-0378">Hydrolase</keyword>
<evidence type="ECO:0000256" key="6">
    <source>
        <dbReference type="ARBA" id="ARBA00022801"/>
    </source>
</evidence>
<comment type="similarity">
    <text evidence="2">Belongs to the peptidase C19 family.</text>
</comment>
<dbReference type="Gene3D" id="3.10.20.90">
    <property type="entry name" value="Phosphatidylinositol 3-kinase Catalytic Subunit, Chain A, domain 1"/>
    <property type="match status" value="1"/>
</dbReference>
<dbReference type="AlphaFoldDB" id="A0A438H3H1"/>
<evidence type="ECO:0000256" key="1">
    <source>
        <dbReference type="ARBA" id="ARBA00000707"/>
    </source>
</evidence>
<dbReference type="Proteomes" id="UP000288805">
    <property type="component" value="Unassembled WGS sequence"/>
</dbReference>
<evidence type="ECO:0000256" key="4">
    <source>
        <dbReference type="ARBA" id="ARBA00022670"/>
    </source>
</evidence>
<organism evidence="10 11">
    <name type="scientific">Vitis vinifera</name>
    <name type="common">Grape</name>
    <dbReference type="NCBI Taxonomy" id="29760"/>
    <lineage>
        <taxon>Eukaryota</taxon>
        <taxon>Viridiplantae</taxon>
        <taxon>Streptophyta</taxon>
        <taxon>Embryophyta</taxon>
        <taxon>Tracheophyta</taxon>
        <taxon>Spermatophyta</taxon>
        <taxon>Magnoliopsida</taxon>
        <taxon>eudicotyledons</taxon>
        <taxon>Gunneridae</taxon>
        <taxon>Pentapetalae</taxon>
        <taxon>rosids</taxon>
        <taxon>Vitales</taxon>
        <taxon>Vitaceae</taxon>
        <taxon>Viteae</taxon>
        <taxon>Vitis</taxon>
    </lineage>
</organism>
<dbReference type="Pfam" id="PF14533">
    <property type="entry name" value="USP7_C2"/>
    <property type="match status" value="1"/>
</dbReference>
<dbReference type="InterPro" id="IPR029346">
    <property type="entry name" value="USP_C"/>
</dbReference>
<evidence type="ECO:0000256" key="3">
    <source>
        <dbReference type="ARBA" id="ARBA00012759"/>
    </source>
</evidence>
<evidence type="ECO:0000256" key="5">
    <source>
        <dbReference type="ARBA" id="ARBA00022786"/>
    </source>
</evidence>
<feature type="domain" description="Ubiquitin carboxyl-terminal hydrolase C-terminal" evidence="9">
    <location>
        <begin position="105"/>
        <end position="182"/>
    </location>
</feature>